<dbReference type="OrthoDB" id="3267806at2759"/>
<organism evidence="2 3">
    <name type="scientific">Agaricus bisporus var. burnettii (strain JB137-S8 / ATCC MYA-4627 / FGSC 10392)</name>
    <name type="common">White button mushroom</name>
    <dbReference type="NCBI Taxonomy" id="597362"/>
    <lineage>
        <taxon>Eukaryota</taxon>
        <taxon>Fungi</taxon>
        <taxon>Dikarya</taxon>
        <taxon>Basidiomycota</taxon>
        <taxon>Agaricomycotina</taxon>
        <taxon>Agaricomycetes</taxon>
        <taxon>Agaricomycetidae</taxon>
        <taxon>Agaricales</taxon>
        <taxon>Agaricineae</taxon>
        <taxon>Agaricaceae</taxon>
        <taxon>Agaricus</taxon>
    </lineage>
</organism>
<keyword evidence="1" id="KW-1133">Transmembrane helix</keyword>
<dbReference type="EMBL" id="JH971397">
    <property type="protein sequence ID" value="EKM77159.1"/>
    <property type="molecule type" value="Genomic_DNA"/>
</dbReference>
<dbReference type="InParanoid" id="K5VRT3"/>
<feature type="transmembrane region" description="Helical" evidence="1">
    <location>
        <begin position="65"/>
        <end position="88"/>
    </location>
</feature>
<dbReference type="RefSeq" id="XP_007332156.1">
    <property type="nucleotide sequence ID" value="XM_007332094.1"/>
</dbReference>
<dbReference type="GeneID" id="18827246"/>
<keyword evidence="3" id="KW-1185">Reference proteome</keyword>
<gene>
    <name evidence="2" type="ORF">AGABI1DRAFT_130576</name>
</gene>
<evidence type="ECO:0000313" key="2">
    <source>
        <dbReference type="EMBL" id="EKM77159.1"/>
    </source>
</evidence>
<protein>
    <recommendedName>
        <fullName evidence="4">RGS domain-containing protein</fullName>
    </recommendedName>
</protein>
<dbReference type="KEGG" id="abp:AGABI1DRAFT130576"/>
<dbReference type="AlphaFoldDB" id="K5VRT3"/>
<evidence type="ECO:0000256" key="1">
    <source>
        <dbReference type="SAM" id="Phobius"/>
    </source>
</evidence>
<evidence type="ECO:0008006" key="4">
    <source>
        <dbReference type="Google" id="ProtNLM"/>
    </source>
</evidence>
<proteinExistence type="predicted"/>
<accession>K5VRT3</accession>
<keyword evidence="1" id="KW-0812">Transmembrane</keyword>
<name>K5VRT3_AGABU</name>
<sequence length="433" mass="48663">MSAEYCVSTLPNTPRSVRLSWIVGCILSCIGYGALVVVGHACYVGLRRCDSQSGSHSRIYNHKMLIIYVVFTLVLATATEVAEIFVTLDGILDDVCFFQGLQPPTPYLGLFAITVWLTNITTDGLFVWRCYTLCGGLRGQRGWSTLLWAMPLGVYIVMICTGTNIIIGFAAYNTREVISDVLLPLQYGISGFLNALVTICIIVLILRHRRATLEAFGENHQMPYLNIMTMLIESASLVVVIDIFAVAGYIQGILSNVAMQVWIPLQPMASFLIIYRVSQGSDYFRRQSEDISTFNAVDQNYSIVCTLRDWFRWFGIHTFAEYLVESNLLGASVFISRPNKRDDPNGVFITVAYQLATRIEAYRNYIVERLRLDPELLRGNMRAQFTTFIVEPFTVKQLGAGSRRWGILLDGLDELRGTDAQCEIIQLISTFAH</sequence>
<feature type="transmembrane region" description="Helical" evidence="1">
    <location>
        <begin position="227"/>
        <end position="251"/>
    </location>
</feature>
<dbReference type="Proteomes" id="UP000008493">
    <property type="component" value="Unassembled WGS sequence"/>
</dbReference>
<feature type="transmembrane region" description="Helical" evidence="1">
    <location>
        <begin position="184"/>
        <end position="206"/>
    </location>
</feature>
<dbReference type="OMA" id="VAMQVWI"/>
<feature type="transmembrane region" description="Helical" evidence="1">
    <location>
        <begin position="20"/>
        <end position="44"/>
    </location>
</feature>
<feature type="transmembrane region" description="Helical" evidence="1">
    <location>
        <begin position="108"/>
        <end position="131"/>
    </location>
</feature>
<keyword evidence="1" id="KW-0472">Membrane</keyword>
<dbReference type="HOGENOM" id="CLU_051863_0_0_1"/>
<feature type="transmembrane region" description="Helical" evidence="1">
    <location>
        <begin position="152"/>
        <end position="172"/>
    </location>
</feature>
<reference evidence="3" key="1">
    <citation type="journal article" date="2012" name="Proc. Natl. Acad. Sci. U.S.A.">
        <title>Genome sequence of the button mushroom Agaricus bisporus reveals mechanisms governing adaptation to a humic-rich ecological niche.</title>
        <authorList>
            <person name="Morin E."/>
            <person name="Kohler A."/>
            <person name="Baker A.R."/>
            <person name="Foulongne-Oriol M."/>
            <person name="Lombard V."/>
            <person name="Nagy L.G."/>
            <person name="Ohm R.A."/>
            <person name="Patyshakuliyeva A."/>
            <person name="Brun A."/>
            <person name="Aerts A.L."/>
            <person name="Bailey A.M."/>
            <person name="Billette C."/>
            <person name="Coutinho P.M."/>
            <person name="Deakin G."/>
            <person name="Doddapaneni H."/>
            <person name="Floudas D."/>
            <person name="Grimwood J."/>
            <person name="Hilden K."/>
            <person name="Kuees U."/>
            <person name="LaButti K.M."/>
            <person name="Lapidus A."/>
            <person name="Lindquist E.A."/>
            <person name="Lucas S.M."/>
            <person name="Murat C."/>
            <person name="Riley R.W."/>
            <person name="Salamov A.A."/>
            <person name="Schmutz J."/>
            <person name="Subramanian V."/>
            <person name="Woesten H.A.B."/>
            <person name="Xu J."/>
            <person name="Eastwood D.C."/>
            <person name="Foster G.D."/>
            <person name="Sonnenberg A.S."/>
            <person name="Cullen D."/>
            <person name="de Vries R.P."/>
            <person name="Lundell T."/>
            <person name="Hibbett D.S."/>
            <person name="Henrissat B."/>
            <person name="Burton K.S."/>
            <person name="Kerrigan R.W."/>
            <person name="Challen M.P."/>
            <person name="Grigoriev I.V."/>
            <person name="Martin F."/>
        </authorList>
    </citation>
    <scope>NUCLEOTIDE SEQUENCE [LARGE SCALE GENOMIC DNA]</scope>
    <source>
        <strain evidence="3">JB137-S8 / ATCC MYA-4627 / FGSC 10392</strain>
    </source>
</reference>
<evidence type="ECO:0000313" key="3">
    <source>
        <dbReference type="Proteomes" id="UP000008493"/>
    </source>
</evidence>